<keyword evidence="7" id="KW-0067">ATP-binding</keyword>
<evidence type="ECO:0000256" key="3">
    <source>
        <dbReference type="ARBA" id="ARBA00022553"/>
    </source>
</evidence>
<evidence type="ECO:0000256" key="5">
    <source>
        <dbReference type="ARBA" id="ARBA00022741"/>
    </source>
</evidence>
<dbReference type="SUPFAM" id="SSF55874">
    <property type="entry name" value="ATPase domain of HSP90 chaperone/DNA topoisomerase II/histidine kinase"/>
    <property type="match status" value="1"/>
</dbReference>
<keyword evidence="4" id="KW-0808">Transferase</keyword>
<keyword evidence="8" id="KW-0902">Two-component regulatory system</keyword>
<dbReference type="EMBL" id="MSIE01000024">
    <property type="protein sequence ID" value="OLF16933.1"/>
    <property type="molecule type" value="Genomic_DNA"/>
</dbReference>
<evidence type="ECO:0000259" key="11">
    <source>
        <dbReference type="Pfam" id="PF07730"/>
    </source>
</evidence>
<evidence type="ECO:0000313" key="13">
    <source>
        <dbReference type="Proteomes" id="UP000185596"/>
    </source>
</evidence>
<dbReference type="Gene3D" id="1.20.5.1930">
    <property type="match status" value="1"/>
</dbReference>
<evidence type="ECO:0000259" key="10">
    <source>
        <dbReference type="Pfam" id="PF02518"/>
    </source>
</evidence>
<keyword evidence="9" id="KW-1133">Transmembrane helix</keyword>
<dbReference type="EC" id="2.7.13.3" evidence="2"/>
<comment type="catalytic activity">
    <reaction evidence="1">
        <text>ATP + protein L-histidine = ADP + protein N-phospho-L-histidine.</text>
        <dbReference type="EC" id="2.7.13.3"/>
    </reaction>
</comment>
<dbReference type="InterPro" id="IPR050482">
    <property type="entry name" value="Sensor_HK_TwoCompSys"/>
</dbReference>
<dbReference type="STRING" id="1912961.BU204_14205"/>
<evidence type="ECO:0000256" key="9">
    <source>
        <dbReference type="SAM" id="Phobius"/>
    </source>
</evidence>
<dbReference type="InterPro" id="IPR011712">
    <property type="entry name" value="Sig_transdc_His_kin_sub3_dim/P"/>
</dbReference>
<dbReference type="Pfam" id="PF07730">
    <property type="entry name" value="HisKA_3"/>
    <property type="match status" value="1"/>
</dbReference>
<dbReference type="RefSeq" id="WP_075126205.1">
    <property type="nucleotide sequence ID" value="NZ_MSIE01000024.1"/>
</dbReference>
<dbReference type="PANTHER" id="PTHR24421:SF10">
    <property type="entry name" value="NITRATE_NITRITE SENSOR PROTEIN NARQ"/>
    <property type="match status" value="1"/>
</dbReference>
<dbReference type="InterPro" id="IPR036890">
    <property type="entry name" value="HATPase_C_sf"/>
</dbReference>
<keyword evidence="5" id="KW-0547">Nucleotide-binding</keyword>
<sequence length="330" mass="34596">MRNGAVLLAIAGCAVVNGLSLDAVPPWRQLAFVVLTVLAYLHGRHLPVARGWLLLGAVALGGVVVTVLDFWTGIGALLVLGVFVVLPWLAGRFRRQQAELVAVGRDRIAQLEREQRLLAERVALEERARIAADMHDSLGHELALIALRAGALELADDLSGRNRQAATELRESAVTATDRLRRTIGVLRASDTAPTEPPDESVEDLVGRARAAGMTVTLQHTAAGSGVSANLPSLVDRAVHRVVQESLTNAARHAPGAEVLVRIERAAGTVVVTVDNSAGNAPAPTSGGGGNGVAGLRERVRLLGGTVAAGPRAGGFTVTARLPVDHEENR</sequence>
<dbReference type="GO" id="GO:0005524">
    <property type="term" value="F:ATP binding"/>
    <property type="evidence" value="ECO:0007669"/>
    <property type="project" value="UniProtKB-KW"/>
</dbReference>
<evidence type="ECO:0000313" key="12">
    <source>
        <dbReference type="EMBL" id="OLF16933.1"/>
    </source>
</evidence>
<comment type="caution">
    <text evidence="12">The sequence shown here is derived from an EMBL/GenBank/DDBJ whole genome shotgun (WGS) entry which is preliminary data.</text>
</comment>
<proteinExistence type="predicted"/>
<dbReference type="PANTHER" id="PTHR24421">
    <property type="entry name" value="NITRATE/NITRITE SENSOR PROTEIN NARX-RELATED"/>
    <property type="match status" value="1"/>
</dbReference>
<dbReference type="AlphaFoldDB" id="A0A1Q8CRG0"/>
<dbReference type="OrthoDB" id="227596at2"/>
<keyword evidence="9" id="KW-0472">Membrane</keyword>
<evidence type="ECO:0000256" key="1">
    <source>
        <dbReference type="ARBA" id="ARBA00000085"/>
    </source>
</evidence>
<gene>
    <name evidence="12" type="ORF">BU204_14205</name>
</gene>
<feature type="domain" description="Histidine kinase/HSP90-like ATPase" evidence="10">
    <location>
        <begin position="237"/>
        <end position="325"/>
    </location>
</feature>
<dbReference type="Gene3D" id="3.30.565.10">
    <property type="entry name" value="Histidine kinase-like ATPase, C-terminal domain"/>
    <property type="match status" value="1"/>
</dbReference>
<dbReference type="Pfam" id="PF02518">
    <property type="entry name" value="HATPase_c"/>
    <property type="match status" value="1"/>
</dbReference>
<accession>A0A1Q8CRG0</accession>
<keyword evidence="6" id="KW-0418">Kinase</keyword>
<dbReference type="GO" id="GO:0016020">
    <property type="term" value="C:membrane"/>
    <property type="evidence" value="ECO:0007669"/>
    <property type="project" value="InterPro"/>
</dbReference>
<feature type="transmembrane region" description="Helical" evidence="9">
    <location>
        <begin position="74"/>
        <end position="91"/>
    </location>
</feature>
<protein>
    <recommendedName>
        <fullName evidence="2">histidine kinase</fullName>
        <ecNumber evidence="2">2.7.13.3</ecNumber>
    </recommendedName>
</protein>
<evidence type="ECO:0000256" key="2">
    <source>
        <dbReference type="ARBA" id="ARBA00012438"/>
    </source>
</evidence>
<evidence type="ECO:0000256" key="6">
    <source>
        <dbReference type="ARBA" id="ARBA00022777"/>
    </source>
</evidence>
<reference evidence="12 13" key="1">
    <citation type="submission" date="2016-12" db="EMBL/GenBank/DDBJ databases">
        <title>The draft genome sequence of Actinophytocola sp. 11-183.</title>
        <authorList>
            <person name="Wang W."/>
            <person name="Yuan L."/>
        </authorList>
    </citation>
    <scope>NUCLEOTIDE SEQUENCE [LARGE SCALE GENOMIC DNA]</scope>
    <source>
        <strain evidence="12 13">11-183</strain>
    </source>
</reference>
<keyword evidence="9" id="KW-0812">Transmembrane</keyword>
<keyword evidence="13" id="KW-1185">Reference proteome</keyword>
<feature type="domain" description="Signal transduction histidine kinase subgroup 3 dimerisation and phosphoacceptor" evidence="11">
    <location>
        <begin position="126"/>
        <end position="190"/>
    </location>
</feature>
<feature type="transmembrane region" description="Helical" evidence="9">
    <location>
        <begin position="51"/>
        <end position="68"/>
    </location>
</feature>
<evidence type="ECO:0000256" key="4">
    <source>
        <dbReference type="ARBA" id="ARBA00022679"/>
    </source>
</evidence>
<dbReference type="CDD" id="cd16917">
    <property type="entry name" value="HATPase_UhpB-NarQ-NarX-like"/>
    <property type="match status" value="1"/>
</dbReference>
<dbReference type="GO" id="GO:0000155">
    <property type="term" value="F:phosphorelay sensor kinase activity"/>
    <property type="evidence" value="ECO:0007669"/>
    <property type="project" value="InterPro"/>
</dbReference>
<dbReference type="Proteomes" id="UP000185596">
    <property type="component" value="Unassembled WGS sequence"/>
</dbReference>
<evidence type="ECO:0000256" key="7">
    <source>
        <dbReference type="ARBA" id="ARBA00022840"/>
    </source>
</evidence>
<organism evidence="12 13">
    <name type="scientific">Actinophytocola xanthii</name>
    <dbReference type="NCBI Taxonomy" id="1912961"/>
    <lineage>
        <taxon>Bacteria</taxon>
        <taxon>Bacillati</taxon>
        <taxon>Actinomycetota</taxon>
        <taxon>Actinomycetes</taxon>
        <taxon>Pseudonocardiales</taxon>
        <taxon>Pseudonocardiaceae</taxon>
    </lineage>
</organism>
<name>A0A1Q8CRG0_9PSEU</name>
<dbReference type="GO" id="GO:0046983">
    <property type="term" value="F:protein dimerization activity"/>
    <property type="evidence" value="ECO:0007669"/>
    <property type="project" value="InterPro"/>
</dbReference>
<evidence type="ECO:0000256" key="8">
    <source>
        <dbReference type="ARBA" id="ARBA00023012"/>
    </source>
</evidence>
<keyword evidence="3" id="KW-0597">Phosphoprotein</keyword>
<dbReference type="InterPro" id="IPR003594">
    <property type="entry name" value="HATPase_dom"/>
</dbReference>